<proteinExistence type="predicted"/>
<dbReference type="AlphaFoldDB" id="A0A3B1BZT9"/>
<reference evidence="4" key="1">
    <citation type="submission" date="2018-06" db="EMBL/GenBank/DDBJ databases">
        <authorList>
            <person name="Zhirakovskaya E."/>
        </authorList>
    </citation>
    <scope>NUCLEOTIDE SEQUENCE</scope>
</reference>
<gene>
    <name evidence="4" type="ORF">MNBD_IGNAVI01-266</name>
</gene>
<dbReference type="GO" id="GO:0005829">
    <property type="term" value="C:cytosol"/>
    <property type="evidence" value="ECO:0007669"/>
    <property type="project" value="TreeGrafter"/>
</dbReference>
<dbReference type="Gene3D" id="3.40.1190.20">
    <property type="match status" value="1"/>
</dbReference>
<evidence type="ECO:0000313" key="4">
    <source>
        <dbReference type="EMBL" id="VAX17284.1"/>
    </source>
</evidence>
<sequence length="305" mass="34138">MGLLVVGSVAFDNVETPFDKIENALGGSATYISLAASYFTAPVKLVAVVGDDFGEENVKLLEDHDVDLTGLEIVEGEKTFRWGGKYHYDLNIRDTLFTDLNVFENFDPVIPEKMKSDRFLILGNIMPSLQLKVLDQMTNLKFVVCDTMNLWIDIAKDDLLKVLKRIDLLVINDSEARLLTDEPNLIKSARMIQEKGPNYLIIKKGEHGALLFGEDKIFSAPAYPLEDIFDPTGAGDTFAGGLIGYLHRTSDITFENLKRAVIYGSTMASFCVEKFSTKGIEDLSIIEIKSRYLEFLELSKVNEDE</sequence>
<dbReference type="InterPro" id="IPR029056">
    <property type="entry name" value="Ribokinase-like"/>
</dbReference>
<evidence type="ECO:0000256" key="1">
    <source>
        <dbReference type="ARBA" id="ARBA00022679"/>
    </source>
</evidence>
<accession>A0A3B1BZT9</accession>
<dbReference type="PROSITE" id="PS00584">
    <property type="entry name" value="PFKB_KINASES_2"/>
    <property type="match status" value="1"/>
</dbReference>
<dbReference type="Pfam" id="PF00294">
    <property type="entry name" value="PfkB"/>
    <property type="match status" value="1"/>
</dbReference>
<dbReference type="EC" id="2.7.1.15" evidence="4"/>
<dbReference type="SUPFAM" id="SSF53613">
    <property type="entry name" value="Ribokinase-like"/>
    <property type="match status" value="1"/>
</dbReference>
<organism evidence="4">
    <name type="scientific">hydrothermal vent metagenome</name>
    <dbReference type="NCBI Taxonomy" id="652676"/>
    <lineage>
        <taxon>unclassified sequences</taxon>
        <taxon>metagenomes</taxon>
        <taxon>ecological metagenomes</taxon>
    </lineage>
</organism>
<evidence type="ECO:0000259" key="3">
    <source>
        <dbReference type="Pfam" id="PF00294"/>
    </source>
</evidence>
<keyword evidence="1 4" id="KW-0808">Transferase</keyword>
<dbReference type="EMBL" id="UOGD01000074">
    <property type="protein sequence ID" value="VAX17284.1"/>
    <property type="molecule type" value="Genomic_DNA"/>
</dbReference>
<dbReference type="PANTHER" id="PTHR10584">
    <property type="entry name" value="SUGAR KINASE"/>
    <property type="match status" value="1"/>
</dbReference>
<name>A0A3B1BZT9_9ZZZZ</name>
<feature type="domain" description="Carbohydrate kinase PfkB" evidence="3">
    <location>
        <begin position="17"/>
        <end position="278"/>
    </location>
</feature>
<dbReference type="PANTHER" id="PTHR10584:SF166">
    <property type="entry name" value="RIBOKINASE"/>
    <property type="match status" value="1"/>
</dbReference>
<evidence type="ECO:0000256" key="2">
    <source>
        <dbReference type="ARBA" id="ARBA00022777"/>
    </source>
</evidence>
<dbReference type="InterPro" id="IPR002173">
    <property type="entry name" value="Carboh/pur_kinase_PfkB_CS"/>
</dbReference>
<keyword evidence="2 4" id="KW-0418">Kinase</keyword>
<dbReference type="GO" id="GO:0004747">
    <property type="term" value="F:ribokinase activity"/>
    <property type="evidence" value="ECO:0007669"/>
    <property type="project" value="UniProtKB-EC"/>
</dbReference>
<protein>
    <submittedName>
        <fullName evidence="4">Ribokinase</fullName>
        <ecNumber evidence="4">2.7.1.15</ecNumber>
    </submittedName>
</protein>
<dbReference type="InterPro" id="IPR011611">
    <property type="entry name" value="PfkB_dom"/>
</dbReference>